<dbReference type="Gene3D" id="1.25.40.10">
    <property type="entry name" value="Tetratricopeptide repeat domain"/>
    <property type="match status" value="3"/>
</dbReference>
<evidence type="ECO:0000313" key="3">
    <source>
        <dbReference type="Proteomes" id="UP000284706"/>
    </source>
</evidence>
<dbReference type="PANTHER" id="PTHR19959">
    <property type="entry name" value="KINESIN LIGHT CHAIN"/>
    <property type="match status" value="1"/>
</dbReference>
<dbReference type="Pfam" id="PF13374">
    <property type="entry name" value="TPR_10"/>
    <property type="match status" value="3"/>
</dbReference>
<dbReference type="Pfam" id="PF12770">
    <property type="entry name" value="CHAT"/>
    <property type="match status" value="1"/>
</dbReference>
<evidence type="ECO:0000259" key="1">
    <source>
        <dbReference type="Pfam" id="PF12770"/>
    </source>
</evidence>
<dbReference type="PANTHER" id="PTHR19959:SF119">
    <property type="entry name" value="FUNGAL LIPASE-LIKE DOMAIN-CONTAINING PROTEIN"/>
    <property type="match status" value="1"/>
</dbReference>
<dbReference type="InterPro" id="IPR011990">
    <property type="entry name" value="TPR-like_helical_dom_sf"/>
</dbReference>
<dbReference type="SUPFAM" id="SSF48452">
    <property type="entry name" value="TPR-like"/>
    <property type="match status" value="1"/>
</dbReference>
<dbReference type="AlphaFoldDB" id="A0A409WPT9"/>
<dbReference type="InParanoid" id="A0A409WPT9"/>
<dbReference type="InterPro" id="IPR024983">
    <property type="entry name" value="CHAT_dom"/>
</dbReference>
<feature type="domain" description="CHAT" evidence="1">
    <location>
        <begin position="878"/>
        <end position="1097"/>
    </location>
</feature>
<evidence type="ECO:0000313" key="2">
    <source>
        <dbReference type="EMBL" id="PPQ80535.1"/>
    </source>
</evidence>
<dbReference type="SUPFAM" id="SSF81901">
    <property type="entry name" value="HCP-like"/>
    <property type="match status" value="2"/>
</dbReference>
<sequence>MSAPEGYIRIFGEDVPYIIYGQSLIEEFRRIRNMRDLNDGIELMESGLKNQKITDEERYDGLVNLADAMWIRFQHEGQVEDLNKAVAYYRQVFLLKPSSKGIFDGLACVLHARFEQEGRFQDLEESISLYRRALKKKDTADPDRAPTLDGLANALRTRFQQDGNTEYLDESISLHREALGLQSPHIESSHLYNNLANAVMTRYNQTGKAQDLDESISFYREALLLRPKPHPNRPTSLNNLATALSMRFSRQGRIDDLNESILLHGQCLELLSPHHPNRSGSLSNLANVLRTRFSLGGNIQDINESIELHRQALALRPPSHPDRPSSLNNLAIVLAIRFAEEGNQEDLNESISLHRQALDNFPSPSPNRADSLNNLAYALWVRFQRTGDGLDLKEAVSLYEEAIKLRPDPHPRRSNSLDGLANVLLYKFQKEGGRRDLDRSILLHREALDLRPREHPDHSNSLNNLAIGLRARYELQGNEEDLEESISLYRQALEYFPVAHPNRPGALSNLANALLDRFSTQGKAKDLDEAFLLRREALELSPINHPRRCEALKDLAQMHILAYERANSNPDLLDEAMKLFSEASSFFLQSSSSRFRKAVLWANHAERFKHPSALQAFDLALSILPELAAVGLDIQSRHDSLARESEGIARKAAACAIRASDFAKAVEFLETGRGVFWSQFLSLRSPMDELNDVQPELAKRLQALSVKLEKGSHRDSMRPDLNNRQKLSLEEEAQRFEKLANEWTETIRDIRRLKGFKDFLRPRSTSMLQMAAQNCPIIYLVANDGVSNCLVITSTKLHYIPLPGLANAVLSELVKLIRAAASEYQFPRSSIELSASSHLGLWKHGLGNDTNEDLERGMRRERHNAGHVTSDDIFIHVLEVLWDQVVKPVIDHLNLKKSNGPSRLTWCTTGLFSFLPVHAAGQYRTEDVDYAANYMISCYTPTIGVLLTPKTRLDDAFKMMAIIESRSLPSTRDELIKIEKHCRGDSLDKFGIPGSPASVEVVASRLSEASIVHFACHGKQDPTNPLRSGLEIGGEVLTIARIMKEVVPAGSLAFLSACETAAGDEKVPDEVLNIGASLLFTGFNKVVATMWYVVNYSTGMTSLKTSESRKMWDQDGPFIADVFYRELFKSPHGNRLTIPDTSRSAEALAVAVSELRNCGVPFKRWVPFVHMGI</sequence>
<comment type="caution">
    <text evidence="2">The sequence shown here is derived from an EMBL/GenBank/DDBJ whole genome shotgun (WGS) entry which is preliminary data.</text>
</comment>
<name>A0A409WPT9_9AGAR</name>
<reference evidence="2 3" key="1">
    <citation type="journal article" date="2018" name="Evol. Lett.">
        <title>Horizontal gene cluster transfer increased hallucinogenic mushroom diversity.</title>
        <authorList>
            <person name="Reynolds H.T."/>
            <person name="Vijayakumar V."/>
            <person name="Gluck-Thaler E."/>
            <person name="Korotkin H.B."/>
            <person name="Matheny P.B."/>
            <person name="Slot J.C."/>
        </authorList>
    </citation>
    <scope>NUCLEOTIDE SEQUENCE [LARGE SCALE GENOMIC DNA]</scope>
    <source>
        <strain evidence="2 3">SRW20</strain>
    </source>
</reference>
<keyword evidence="3" id="KW-1185">Reference proteome</keyword>
<proteinExistence type="predicted"/>
<dbReference type="STRING" id="231916.A0A409WPT9"/>
<gene>
    <name evidence="2" type="ORF">CVT26_004314</name>
</gene>
<accession>A0A409WPT9</accession>
<dbReference type="OrthoDB" id="9991317at2759"/>
<dbReference type="Proteomes" id="UP000284706">
    <property type="component" value="Unassembled WGS sequence"/>
</dbReference>
<dbReference type="EMBL" id="NHYE01004943">
    <property type="protein sequence ID" value="PPQ80535.1"/>
    <property type="molecule type" value="Genomic_DNA"/>
</dbReference>
<protein>
    <recommendedName>
        <fullName evidence="1">CHAT domain-containing protein</fullName>
    </recommendedName>
</protein>
<organism evidence="2 3">
    <name type="scientific">Gymnopilus dilepis</name>
    <dbReference type="NCBI Taxonomy" id="231916"/>
    <lineage>
        <taxon>Eukaryota</taxon>
        <taxon>Fungi</taxon>
        <taxon>Dikarya</taxon>
        <taxon>Basidiomycota</taxon>
        <taxon>Agaricomycotina</taxon>
        <taxon>Agaricomycetes</taxon>
        <taxon>Agaricomycetidae</taxon>
        <taxon>Agaricales</taxon>
        <taxon>Agaricineae</taxon>
        <taxon>Hymenogastraceae</taxon>
        <taxon>Gymnopilus</taxon>
    </lineage>
</organism>